<evidence type="ECO:0000313" key="3">
    <source>
        <dbReference type="Proteomes" id="UP000001025"/>
    </source>
</evidence>
<evidence type="ECO:0000256" key="1">
    <source>
        <dbReference type="SAM" id="MobiDB-lite"/>
    </source>
</evidence>
<accession>Q7UW01</accession>
<dbReference type="EMBL" id="BX294137">
    <property type="protein sequence ID" value="CAD72570.1"/>
    <property type="molecule type" value="Genomic_DNA"/>
</dbReference>
<dbReference type="AlphaFoldDB" id="Q7UW01"/>
<dbReference type="Proteomes" id="UP000001025">
    <property type="component" value="Chromosome"/>
</dbReference>
<keyword evidence="3" id="KW-1185">Reference proteome</keyword>
<name>Q7UW01_RHOBA</name>
<dbReference type="HOGENOM" id="CLU_2466904_0_0_0"/>
<dbReference type="KEGG" id="rba:RB2344"/>
<reference evidence="2 3" key="1">
    <citation type="journal article" date="2003" name="Proc. Natl. Acad. Sci. U.S.A.">
        <title>Complete genome sequence of the marine planctomycete Pirellula sp. strain 1.</title>
        <authorList>
            <person name="Gloeckner F.O."/>
            <person name="Kube M."/>
            <person name="Bauer M."/>
            <person name="Teeling H."/>
            <person name="Lombardot T."/>
            <person name="Ludwig W."/>
            <person name="Gade D."/>
            <person name="Beck A."/>
            <person name="Borzym K."/>
            <person name="Heitmann K."/>
            <person name="Rabus R."/>
            <person name="Schlesner H."/>
            <person name="Amann R."/>
            <person name="Reinhardt R."/>
        </authorList>
    </citation>
    <scope>NUCLEOTIDE SEQUENCE [LARGE SCALE GENOMIC DNA]</scope>
    <source>
        <strain evidence="3">DSM 10527 / NCIMB 13988 / SH1</strain>
    </source>
</reference>
<gene>
    <name evidence="2" type="ordered locus">RB2344</name>
</gene>
<organism evidence="2 3">
    <name type="scientific">Rhodopirellula baltica (strain DSM 10527 / NCIMB 13988 / SH1)</name>
    <dbReference type="NCBI Taxonomy" id="243090"/>
    <lineage>
        <taxon>Bacteria</taxon>
        <taxon>Pseudomonadati</taxon>
        <taxon>Planctomycetota</taxon>
        <taxon>Planctomycetia</taxon>
        <taxon>Pirellulales</taxon>
        <taxon>Pirellulaceae</taxon>
        <taxon>Rhodopirellula</taxon>
    </lineage>
</organism>
<feature type="compositionally biased region" description="Basic and acidic residues" evidence="1">
    <location>
        <begin position="8"/>
        <end position="17"/>
    </location>
</feature>
<dbReference type="InParanoid" id="Q7UW01"/>
<dbReference type="EnsemblBacteria" id="CAD72570">
    <property type="protein sequence ID" value="CAD72570"/>
    <property type="gene ID" value="RB2344"/>
</dbReference>
<sequence>MPLVKSFGRVETEHLRSDNNSGNQRSGGVAETVIMPKATRRSGSTLPPVHCNRYSPIGSTCVVSASRCDRQIVARRGIVRANRSSGFG</sequence>
<feature type="region of interest" description="Disordered" evidence="1">
    <location>
        <begin position="1"/>
        <end position="28"/>
    </location>
</feature>
<protein>
    <submittedName>
        <fullName evidence="2">Uncharacterized protein</fullName>
    </submittedName>
</protein>
<evidence type="ECO:0000313" key="2">
    <source>
        <dbReference type="EMBL" id="CAD72570.1"/>
    </source>
</evidence>
<proteinExistence type="predicted"/>